<dbReference type="Proteomes" id="UP000006038">
    <property type="component" value="Chromosome 8"/>
</dbReference>
<dbReference type="Gramene" id="OB08G21210.1">
    <property type="protein sequence ID" value="OB08G21210.1"/>
    <property type="gene ID" value="OB08G21210"/>
</dbReference>
<sequence length="78" mass="8812">MVFVGVYSKFLSPIYPINILTSQCNIQQITVDHKFLSHSIFCTNLCTMLHIEEFRALIRTEDLAGSIHPQPSPAPLQP</sequence>
<evidence type="ECO:0000313" key="2">
    <source>
        <dbReference type="Proteomes" id="UP000006038"/>
    </source>
</evidence>
<dbReference type="AlphaFoldDB" id="J3MSP1"/>
<protein>
    <submittedName>
        <fullName evidence="1">Uncharacterized protein</fullName>
    </submittedName>
</protein>
<organism evidence="1">
    <name type="scientific">Oryza brachyantha</name>
    <name type="common">malo sina</name>
    <dbReference type="NCBI Taxonomy" id="4533"/>
    <lineage>
        <taxon>Eukaryota</taxon>
        <taxon>Viridiplantae</taxon>
        <taxon>Streptophyta</taxon>
        <taxon>Embryophyta</taxon>
        <taxon>Tracheophyta</taxon>
        <taxon>Spermatophyta</taxon>
        <taxon>Magnoliopsida</taxon>
        <taxon>Liliopsida</taxon>
        <taxon>Poales</taxon>
        <taxon>Poaceae</taxon>
        <taxon>BOP clade</taxon>
        <taxon>Oryzoideae</taxon>
        <taxon>Oryzeae</taxon>
        <taxon>Oryzinae</taxon>
        <taxon>Oryza</taxon>
    </lineage>
</organism>
<keyword evidence="2" id="KW-1185">Reference proteome</keyword>
<name>J3MSP1_ORYBR</name>
<dbReference type="HOGENOM" id="CLU_2625926_0_0_1"/>
<evidence type="ECO:0000313" key="1">
    <source>
        <dbReference type="EnsemblPlants" id="OB08G21210.1"/>
    </source>
</evidence>
<proteinExistence type="predicted"/>
<reference evidence="1" key="1">
    <citation type="journal article" date="2013" name="Nat. Commun.">
        <title>Whole-genome sequencing of Oryza brachyantha reveals mechanisms underlying Oryza genome evolution.</title>
        <authorList>
            <person name="Chen J."/>
            <person name="Huang Q."/>
            <person name="Gao D."/>
            <person name="Wang J."/>
            <person name="Lang Y."/>
            <person name="Liu T."/>
            <person name="Li B."/>
            <person name="Bai Z."/>
            <person name="Luis Goicoechea J."/>
            <person name="Liang C."/>
            <person name="Chen C."/>
            <person name="Zhang W."/>
            <person name="Sun S."/>
            <person name="Liao Y."/>
            <person name="Zhang X."/>
            <person name="Yang L."/>
            <person name="Song C."/>
            <person name="Wang M."/>
            <person name="Shi J."/>
            <person name="Liu G."/>
            <person name="Liu J."/>
            <person name="Zhou H."/>
            <person name="Zhou W."/>
            <person name="Yu Q."/>
            <person name="An N."/>
            <person name="Chen Y."/>
            <person name="Cai Q."/>
            <person name="Wang B."/>
            <person name="Liu B."/>
            <person name="Min J."/>
            <person name="Huang Y."/>
            <person name="Wu H."/>
            <person name="Li Z."/>
            <person name="Zhang Y."/>
            <person name="Yin Y."/>
            <person name="Song W."/>
            <person name="Jiang J."/>
            <person name="Jackson S.A."/>
            <person name="Wing R.A."/>
            <person name="Wang J."/>
            <person name="Chen M."/>
        </authorList>
    </citation>
    <scope>NUCLEOTIDE SEQUENCE [LARGE SCALE GENOMIC DNA]</scope>
    <source>
        <strain evidence="1">cv. IRGC 101232</strain>
    </source>
</reference>
<dbReference type="EnsemblPlants" id="OB08G21210.1">
    <property type="protein sequence ID" value="OB08G21210.1"/>
    <property type="gene ID" value="OB08G21210"/>
</dbReference>
<accession>J3MSP1</accession>
<reference evidence="1" key="2">
    <citation type="submission" date="2013-04" db="UniProtKB">
        <authorList>
            <consortium name="EnsemblPlants"/>
        </authorList>
    </citation>
    <scope>IDENTIFICATION</scope>
</reference>